<evidence type="ECO:0000313" key="3">
    <source>
        <dbReference type="Proteomes" id="UP000092328"/>
    </source>
</evidence>
<dbReference type="KEGG" id="bhd:BHYOB78_13030"/>
<gene>
    <name evidence="2" type="ORF">BHYOB78_13030</name>
</gene>
<evidence type="ECO:0000313" key="2">
    <source>
        <dbReference type="EMBL" id="ANN64747.1"/>
    </source>
</evidence>
<name>A0A3B6W7N0_BRAHO</name>
<keyword evidence="3" id="KW-1185">Reference proteome</keyword>
<accession>A0A3B6W7N0</accession>
<dbReference type="Proteomes" id="UP000092328">
    <property type="component" value="Chromosome"/>
</dbReference>
<dbReference type="AlphaFoldDB" id="A0A3B6W7N0"/>
<dbReference type="EMBL" id="CP015910">
    <property type="protein sequence ID" value="ANN64747.1"/>
    <property type="molecule type" value="Genomic_DNA"/>
</dbReference>
<keyword evidence="1" id="KW-0175">Coiled coil</keyword>
<sequence length="1093" mass="131811">MIKYIDINISYIEDNLYKIIYFIDQTKNIGNKLVLELSKQIGFLLKKEENIDNVNKDIILFILSNFNRNINNYDIDSVISIKLILNILDKINDIDFEIKIFSYTFPNWLKDILSNNYSYYLFIQFMLIKKIHQKGCIEKLEPKQKDFLFKYIAFHLINTDFKLKIEDEEIDLSKLKKTISNYIIDIFEVYEGEDSFLYSQIIINYIDSQEKYDKCSKKVKKYRISLILSSDDPIYNIKEDDEEINNILKVKQENIEKLQKLRYKIEKYKEDKENEKINCIKKFFNFEAIKEDIGFILKQFDNKCIITEMDFYKLNNKYEYLSFDDKNKIIDDSFSIPIFNPFCIFYIYEIFNFDFLYQEEVDLNIVYKYLIDNWNNFYILHLYNYLIAIRKYDYNFSNEEKEIIRNYFKNINIQFPKYILLHLEKVFGFDIDLKRFIDDKSIIELLSYPYYFIKECPCQILISDRISIKYPVGRPSYVDLEFETFNFNSIIKKLNIDKYYLLDLCIKHIDIENAINFPSYKYYFLVSTINLYNSVDNKIKYTDKIKEIILEYFKATLDKSNNGITHISTLLIDSVIKLDLMNDLLKLILNSNFIGICHYNIISQWQDSIIFDNLYNKDLLDIIYEIREKIRKKEIKITEHNNINNSYNLKKYCDELIKKINDMMSIKDTNEQFKLLTDISNDINIKLEGTVNKEVLYYEHDNIASLLIFIDKNNEIFKYFCNFITNDYNVQEEAIKNLDYIFDNIEKYKNSFIKVTYVINQIYDKLDKKIEYPECGSYYLVFELRVIIEYIIDKIIKTDYYFDEQVYDNLLKVTELEPKTEDEKEFLKNLEKRLIYKKTLLISPIKIYKDKSLSIYFIENKHGDKTSYDNLEKLLQNLNNRFNKTAKISRILEFEHLVKDIENRCITMSHPYLFEDDNENQYDIKNKLYISCFSYSIGNENAYAWWKIYGSKTKFRMTIDIKDFIKSIMSILYNHNVEIYLGSLYYMDKEKIKSKNENVWDFFDKRNDFKFENELRLIIEINNEIKNTDSGSIKIENIKGLPILCSFPIKELDMYKNMSTDEKDIIFHPYDKTLLYKDKKAMLSILEELKSKI</sequence>
<proteinExistence type="predicted"/>
<organism evidence="2 3">
    <name type="scientific">Brachyspira hyodysenteriae ATCC 27164</name>
    <dbReference type="NCBI Taxonomy" id="1266923"/>
    <lineage>
        <taxon>Bacteria</taxon>
        <taxon>Pseudomonadati</taxon>
        <taxon>Spirochaetota</taxon>
        <taxon>Spirochaetia</taxon>
        <taxon>Brachyspirales</taxon>
        <taxon>Brachyspiraceae</taxon>
        <taxon>Brachyspira</taxon>
    </lineage>
</organism>
<reference evidence="3" key="2">
    <citation type="journal article" date="2017" name="Genome Announc.">
        <title>Correction for Mirajkar et al., Complete Genome Sequence of Brachyspira hyodysenteriae Type Strain B78 (ATCC 27164).</title>
        <authorList>
            <person name="Mirajkar N.S."/>
            <person name="Johnson T.J."/>
            <person name="Gebhart C.J."/>
        </authorList>
    </citation>
    <scope>NUCLEOTIDE SEQUENCE [LARGE SCALE GENOMIC DNA]</scope>
    <source>
        <strain evidence="3">B78</strain>
    </source>
</reference>
<feature type="coiled-coil region" evidence="1">
    <location>
        <begin position="251"/>
        <end position="278"/>
    </location>
</feature>
<protein>
    <submittedName>
        <fullName evidence="2">Uncharacterized protein</fullName>
    </submittedName>
</protein>
<reference evidence="3" key="1">
    <citation type="journal article" date="2016" name="Genome Announc.">
        <title>Complete Genome Sequence of Brachyspira hyodysenteriae Type Strain B78 (ATCC 27164).</title>
        <authorList>
            <person name="Mirajkar N.S."/>
            <person name="Johnson T.J."/>
            <person name="Gebhart C.J."/>
        </authorList>
    </citation>
    <scope>NUCLEOTIDE SEQUENCE [LARGE SCALE GENOMIC DNA]</scope>
    <source>
        <strain evidence="3">B78</strain>
    </source>
</reference>
<dbReference type="RefSeq" id="WP_020063681.1">
    <property type="nucleotide sequence ID" value="NZ_CP015910.2"/>
</dbReference>
<evidence type="ECO:0000256" key="1">
    <source>
        <dbReference type="SAM" id="Coils"/>
    </source>
</evidence>